<evidence type="ECO:0000313" key="1">
    <source>
        <dbReference type="EnsemblMetazoa" id="ENSAATROPP010621"/>
    </source>
</evidence>
<name>A0AAG5DHK5_ANOAO</name>
<dbReference type="AlphaFoldDB" id="A0AAG5DHK5"/>
<proteinExistence type="predicted"/>
<dbReference type="EnsemblMetazoa" id="ENSAATROPT011731">
    <property type="protein sequence ID" value="ENSAATROPP010621"/>
    <property type="gene ID" value="ENSAATROPG009555"/>
</dbReference>
<sequence length="45" mass="5285">MNLVQLCFAWSSHLVNQRRICQKTVVLAKKIAEFAHSSVRWTKQQ</sequence>
<reference evidence="1" key="1">
    <citation type="submission" date="2024-04" db="UniProtKB">
        <authorList>
            <consortium name="EnsemblMetazoa"/>
        </authorList>
    </citation>
    <scope>IDENTIFICATION</scope>
    <source>
        <strain evidence="1">EBRO</strain>
    </source>
</reference>
<keyword evidence="2" id="KW-1185">Reference proteome</keyword>
<evidence type="ECO:0000313" key="2">
    <source>
        <dbReference type="Proteomes" id="UP000075880"/>
    </source>
</evidence>
<dbReference type="Proteomes" id="UP000075880">
    <property type="component" value="Unassembled WGS sequence"/>
</dbReference>
<organism evidence="1 2">
    <name type="scientific">Anopheles atroparvus</name>
    <name type="common">European mosquito</name>
    <dbReference type="NCBI Taxonomy" id="41427"/>
    <lineage>
        <taxon>Eukaryota</taxon>
        <taxon>Metazoa</taxon>
        <taxon>Ecdysozoa</taxon>
        <taxon>Arthropoda</taxon>
        <taxon>Hexapoda</taxon>
        <taxon>Insecta</taxon>
        <taxon>Pterygota</taxon>
        <taxon>Neoptera</taxon>
        <taxon>Endopterygota</taxon>
        <taxon>Diptera</taxon>
        <taxon>Nematocera</taxon>
        <taxon>Culicoidea</taxon>
        <taxon>Culicidae</taxon>
        <taxon>Anophelinae</taxon>
        <taxon>Anopheles</taxon>
    </lineage>
</organism>
<accession>A0AAG5DHK5</accession>
<protein>
    <submittedName>
        <fullName evidence="1">Uncharacterized protein</fullName>
    </submittedName>
</protein>